<keyword evidence="3" id="KW-1185">Reference proteome</keyword>
<organism evidence="2 3">
    <name type="scientific">Streptomyces violaceusniger</name>
    <dbReference type="NCBI Taxonomy" id="68280"/>
    <lineage>
        <taxon>Bacteria</taxon>
        <taxon>Bacillati</taxon>
        <taxon>Actinomycetota</taxon>
        <taxon>Actinomycetes</taxon>
        <taxon>Kitasatosporales</taxon>
        <taxon>Streptomycetaceae</taxon>
        <taxon>Streptomyces</taxon>
        <taxon>Streptomyces violaceusniger group</taxon>
    </lineage>
</organism>
<evidence type="ECO:0000256" key="1">
    <source>
        <dbReference type="SAM" id="MobiDB-lite"/>
    </source>
</evidence>
<dbReference type="AlphaFoldDB" id="A0A4D4L9V5"/>
<gene>
    <name evidence="2" type="ORF">SVIO_059110</name>
</gene>
<accession>A0A4D4L9V5</accession>
<comment type="caution">
    <text evidence="2">The sequence shown here is derived from an EMBL/GenBank/DDBJ whole genome shotgun (WGS) entry which is preliminary data.</text>
</comment>
<feature type="region of interest" description="Disordered" evidence="1">
    <location>
        <begin position="55"/>
        <end position="74"/>
    </location>
</feature>
<proteinExistence type="predicted"/>
<sequence length="90" mass="10222">MVIRGTYHPLRMAFILQGATQQQGCDLSVEITRRFTEPQRYSIVLLDFRTQQAGADRDPRGLSTHAAYDPFAPPEGDLAHVRPWGRRVRG</sequence>
<dbReference type="Proteomes" id="UP000301309">
    <property type="component" value="Unassembled WGS sequence"/>
</dbReference>
<evidence type="ECO:0000313" key="2">
    <source>
        <dbReference type="EMBL" id="GDY55288.1"/>
    </source>
</evidence>
<dbReference type="EMBL" id="BJHW01000001">
    <property type="protein sequence ID" value="GDY55288.1"/>
    <property type="molecule type" value="Genomic_DNA"/>
</dbReference>
<protein>
    <submittedName>
        <fullName evidence="2">Uncharacterized protein</fullName>
    </submittedName>
</protein>
<name>A0A4D4L9V5_STRVO</name>
<reference evidence="2 3" key="1">
    <citation type="journal article" date="2020" name="Int. J. Syst. Evol. Microbiol.">
        <title>Reclassification of Streptomyces castelarensis and Streptomyces sporoclivatus as later heterotypic synonyms of Streptomyces antimycoticus.</title>
        <authorList>
            <person name="Komaki H."/>
            <person name="Tamura T."/>
        </authorList>
    </citation>
    <scope>NUCLEOTIDE SEQUENCE [LARGE SCALE GENOMIC DNA]</scope>
    <source>
        <strain evidence="2 3">NBRC 13459</strain>
    </source>
</reference>
<evidence type="ECO:0000313" key="3">
    <source>
        <dbReference type="Proteomes" id="UP000301309"/>
    </source>
</evidence>